<sequence>MEPERIEAGTAWPLNLPRSGFNVRSSWGDLIRTAAAIPGFKSDFDYELYSE</sequence>
<accession>A0A9P7TZ49</accession>
<protein>
    <submittedName>
        <fullName evidence="1">Uncharacterized protein</fullName>
    </submittedName>
</protein>
<gene>
    <name evidence="1" type="ORF">E4U09_005396</name>
</gene>
<feature type="non-terminal residue" evidence="1">
    <location>
        <position position="51"/>
    </location>
</feature>
<evidence type="ECO:0000313" key="2">
    <source>
        <dbReference type="Proteomes" id="UP000707071"/>
    </source>
</evidence>
<keyword evidence="2" id="KW-1185">Reference proteome</keyword>
<evidence type="ECO:0000313" key="1">
    <source>
        <dbReference type="EMBL" id="KAG6288734.1"/>
    </source>
</evidence>
<proteinExistence type="predicted"/>
<organism evidence="1 2">
    <name type="scientific">Claviceps aff. purpurea</name>
    <dbReference type="NCBI Taxonomy" id="1967640"/>
    <lineage>
        <taxon>Eukaryota</taxon>
        <taxon>Fungi</taxon>
        <taxon>Dikarya</taxon>
        <taxon>Ascomycota</taxon>
        <taxon>Pezizomycotina</taxon>
        <taxon>Sordariomycetes</taxon>
        <taxon>Hypocreomycetidae</taxon>
        <taxon>Hypocreales</taxon>
        <taxon>Clavicipitaceae</taxon>
        <taxon>Claviceps</taxon>
    </lineage>
</organism>
<dbReference type="AlphaFoldDB" id="A0A9P7TZ49"/>
<dbReference type="EMBL" id="SRRH01000452">
    <property type="protein sequence ID" value="KAG6288734.1"/>
    <property type="molecule type" value="Genomic_DNA"/>
</dbReference>
<dbReference type="Proteomes" id="UP000707071">
    <property type="component" value="Unassembled WGS sequence"/>
</dbReference>
<reference evidence="1 2" key="1">
    <citation type="journal article" date="2020" name="bioRxiv">
        <title>Whole genome comparisons of ergot fungi reveals the divergence and evolution of species within the genus Claviceps are the result of varying mechanisms driving genome evolution and host range expansion.</title>
        <authorList>
            <person name="Wyka S.A."/>
            <person name="Mondo S.J."/>
            <person name="Liu M."/>
            <person name="Dettman J."/>
            <person name="Nalam V."/>
            <person name="Broders K.D."/>
        </authorList>
    </citation>
    <scope>NUCLEOTIDE SEQUENCE [LARGE SCALE GENOMIC DNA]</scope>
    <source>
        <strain evidence="1 2">Clav52</strain>
    </source>
</reference>
<comment type="caution">
    <text evidence="1">The sequence shown here is derived from an EMBL/GenBank/DDBJ whole genome shotgun (WGS) entry which is preliminary data.</text>
</comment>
<name>A0A9P7TZ49_9HYPO</name>